<evidence type="ECO:0000313" key="1">
    <source>
        <dbReference type="EMBL" id="SNW61918.1"/>
    </source>
</evidence>
<dbReference type="GeneID" id="35381885"/>
<dbReference type="Proteomes" id="UP000236316">
    <property type="component" value="Segment"/>
</dbReference>
<dbReference type="SUPFAM" id="SSF109604">
    <property type="entry name" value="HD-domain/PDEase-like"/>
    <property type="match status" value="1"/>
</dbReference>
<dbReference type="KEGG" id="vg:35381885"/>
<sequence>MENRIRKTIQSIKSHWKFSTPGHDLSHFMSVYNNAKRALAGVRLEDDNQKELIYLACLCHDLDDRKLVPEGSPKWFYTKKILNIAGISEENIIKVIELIALVSCSTQNKEESEDHVEKWKLIPRDCDRLEALGNIGIKRCKEYTEHTKMPYHTDDTPRCKTKDELYSIATPERYKEYKGGSRSMIDHYYDKLLHIHKLDSGNTYLQEMANVRHNKMVNYVLAYWSNLNYND</sequence>
<dbReference type="GO" id="GO:0016787">
    <property type="term" value="F:hydrolase activity"/>
    <property type="evidence" value="ECO:0007669"/>
    <property type="project" value="UniProtKB-KW"/>
</dbReference>
<name>A0A2I2L308_9VIRU</name>
<dbReference type="Gene3D" id="1.20.58.1910">
    <property type="match status" value="1"/>
</dbReference>
<protein>
    <submittedName>
        <fullName evidence="1">Metal-dependent phosphohydrolase HD domain</fullName>
    </submittedName>
</protein>
<dbReference type="InterPro" id="IPR003607">
    <property type="entry name" value="HD/PDEase_dom"/>
</dbReference>
<dbReference type="OrthoDB" id="12163at10239"/>
<dbReference type="RefSeq" id="YP_009448220.1">
    <property type="nucleotide sequence ID" value="NC_036594.1"/>
</dbReference>
<accession>A0A2I2L308</accession>
<dbReference type="EMBL" id="LT906555">
    <property type="protein sequence ID" value="SNW61918.1"/>
    <property type="molecule type" value="Genomic_DNA"/>
</dbReference>
<dbReference type="PANTHER" id="PTHR33594:SF1">
    <property type="entry name" value="HD_PDEASE DOMAIN-CONTAINING PROTEIN"/>
    <property type="match status" value="1"/>
</dbReference>
<keyword evidence="2" id="KW-1185">Reference proteome</keyword>
<dbReference type="CDD" id="cd00077">
    <property type="entry name" value="HDc"/>
    <property type="match status" value="1"/>
</dbReference>
<organism evidence="1">
    <name type="scientific">Orpheovirus IHUMI-LCC2</name>
    <dbReference type="NCBI Taxonomy" id="2023057"/>
    <lineage>
        <taxon>Viruses</taxon>
        <taxon>Varidnaviria</taxon>
        <taxon>Bamfordvirae</taxon>
        <taxon>Nucleocytoviricota</taxon>
        <taxon>Megaviricetes</taxon>
        <taxon>Pimascovirales</taxon>
        <taxon>Ocovirineae</taxon>
        <taxon>Orpheoviridae</taxon>
        <taxon>Alphaorpheovirus</taxon>
        <taxon>Alphaorpheovirus massiliense</taxon>
    </lineage>
</organism>
<reference evidence="1" key="1">
    <citation type="submission" date="2017-08" db="EMBL/GenBank/DDBJ databases">
        <authorList>
            <consortium name="Urmite Genomes"/>
        </authorList>
    </citation>
    <scope>NUCLEOTIDE SEQUENCE [LARGE SCALE GENOMIC DNA]</scope>
    <source>
        <strain evidence="1">IHUMI-LCC2</strain>
    </source>
</reference>
<proteinExistence type="predicted"/>
<dbReference type="Gene3D" id="1.10.472.50">
    <property type="entry name" value="HD-domain/PDEase-like"/>
    <property type="match status" value="1"/>
</dbReference>
<keyword evidence="1" id="KW-0378">Hydrolase</keyword>
<dbReference type="PANTHER" id="PTHR33594">
    <property type="entry name" value="SUPERFAMILY HYDROLASE, PUTATIVE (AFU_ORTHOLOGUE AFUA_1G03035)-RELATED"/>
    <property type="match status" value="1"/>
</dbReference>
<gene>
    <name evidence="1" type="ORF">ORPV_14</name>
</gene>
<evidence type="ECO:0000313" key="2">
    <source>
        <dbReference type="Proteomes" id="UP000236316"/>
    </source>
</evidence>